<accession>A0AA96LEY1</accession>
<keyword evidence="2" id="KW-1185">Reference proteome</keyword>
<dbReference type="RefSeq" id="WP_315605837.1">
    <property type="nucleotide sequence ID" value="NZ_CP130318.1"/>
</dbReference>
<dbReference type="KEGG" id="paun:MJA45_03080"/>
<dbReference type="EMBL" id="CP130318">
    <property type="protein sequence ID" value="WNQ12060.1"/>
    <property type="molecule type" value="Genomic_DNA"/>
</dbReference>
<name>A0AA96LEY1_9BACL</name>
<proteinExistence type="predicted"/>
<evidence type="ECO:0000313" key="1">
    <source>
        <dbReference type="EMBL" id="WNQ12060.1"/>
    </source>
</evidence>
<protein>
    <submittedName>
        <fullName evidence="1">Uncharacterized protein</fullName>
    </submittedName>
</protein>
<reference evidence="1 2" key="1">
    <citation type="submission" date="2022-02" db="EMBL/GenBank/DDBJ databases">
        <title>Paenibacillus sp. MBLB1776 Whole Genome Shotgun Sequencing.</title>
        <authorList>
            <person name="Hwang C.Y."/>
            <person name="Cho E.-S."/>
            <person name="Seo M.-J."/>
        </authorList>
    </citation>
    <scope>NUCLEOTIDE SEQUENCE [LARGE SCALE GENOMIC DNA]</scope>
    <source>
        <strain evidence="1 2">MBLB1776</strain>
    </source>
</reference>
<sequence>MDHDKQQVLSIKEDLFCTINKIKKCKVNIYDCQEFNLDSKEKELSEKIASAIVNRFVNNNQNVNEKHKKYITEIVIILLKGQASSKPDLIPLVTGGGKSTIIEEFLIYMLKEFSNYGAIVTKERNESLMDFANSINQKFNDQVVYTMHGFDFFECKANVSICIYTDCHYKDQCRYFNQSKESMNYPILAITHARLSNDNEKEKLYEKYNSFVDKNGKLHQRKDLFIDEKPTLIDSLTLTTDQVNRQFKVIQEGLGIVDDLGEWNETEVSKEFKKAIEMLENLFVTPNDNVGKRTPIQAINKEFIFSNNFWDTFRTVYDYSQECFKIPNVIQSIINNGGHSEVIKPKRVKGNKDNCVKQIIVHTTYNKKTEYPSELHTVIFDGTADIDFSYRHDKYRMFDFETIRTYENLTFYLCDSVKSSKKALSDDEMLEALCLEAIKIADENPNSKIYLPVYQVYKDTVRDLLSDYIERGRIKVAHFGSTKGSNEFMDCDIVLLGGIVHKTENYYIGLHNAKNGKVESNIYCEMQGGRRCFNNKEIEKIKVLDMLVDCSQEIARSSQRNNSEKKVGKVYVFTDNYLLLSLLPTKYPASKVKKWNPMKIYEIKMKQKRKHSQVINEPRLYDYWKSVESNVIYMADIMLATGLSKVVLSKKLKAPTIQALISESGFEIQNNPIDKRQKIYVRKQAIS</sequence>
<dbReference type="AlphaFoldDB" id="A0AA96LEY1"/>
<dbReference type="Proteomes" id="UP001305702">
    <property type="component" value="Chromosome"/>
</dbReference>
<gene>
    <name evidence="1" type="ORF">MJA45_03080</name>
</gene>
<evidence type="ECO:0000313" key="2">
    <source>
        <dbReference type="Proteomes" id="UP001305702"/>
    </source>
</evidence>
<organism evidence="1 2">
    <name type="scientific">Paenibacillus aurantius</name>
    <dbReference type="NCBI Taxonomy" id="2918900"/>
    <lineage>
        <taxon>Bacteria</taxon>
        <taxon>Bacillati</taxon>
        <taxon>Bacillota</taxon>
        <taxon>Bacilli</taxon>
        <taxon>Bacillales</taxon>
        <taxon>Paenibacillaceae</taxon>
        <taxon>Paenibacillus</taxon>
    </lineage>
</organism>